<dbReference type="CDD" id="cd01085">
    <property type="entry name" value="APP"/>
    <property type="match status" value="1"/>
</dbReference>
<evidence type="ECO:0000259" key="5">
    <source>
        <dbReference type="Pfam" id="PF01321"/>
    </source>
</evidence>
<keyword evidence="2" id="KW-0479">Metal-binding</keyword>
<dbReference type="SUPFAM" id="SSF53092">
    <property type="entry name" value="Creatinase/prolidase N-terminal domain"/>
    <property type="match status" value="1"/>
</dbReference>
<dbReference type="Proteomes" id="UP001516588">
    <property type="component" value="Unassembled WGS sequence"/>
</dbReference>
<dbReference type="Gene3D" id="3.40.350.10">
    <property type="entry name" value="Creatinase/prolidase N-terminal domain"/>
    <property type="match status" value="2"/>
</dbReference>
<dbReference type="Pfam" id="PF00557">
    <property type="entry name" value="Peptidase_M24"/>
    <property type="match status" value="1"/>
</dbReference>
<keyword evidence="7" id="KW-0031">Aminopeptidase</keyword>
<dbReference type="Pfam" id="PF16189">
    <property type="entry name" value="Creatinase_N_2"/>
    <property type="match status" value="1"/>
</dbReference>
<organism evidence="7 8">
    <name type="scientific">Gallibacter intestinalis</name>
    <dbReference type="NCBI Taxonomy" id="2779356"/>
    <lineage>
        <taxon>Bacteria</taxon>
        <taxon>Bacillati</taxon>
        <taxon>Bacillota</taxon>
        <taxon>Clostridia</taxon>
        <taxon>Eubacteriales</taxon>
        <taxon>Eubacteriaceae</taxon>
        <taxon>Gallibacter</taxon>
    </lineage>
</organism>
<dbReference type="SUPFAM" id="SSF55920">
    <property type="entry name" value="Creatinase/aminopeptidase"/>
    <property type="match status" value="1"/>
</dbReference>
<evidence type="ECO:0000256" key="3">
    <source>
        <dbReference type="ARBA" id="ARBA00022801"/>
    </source>
</evidence>
<dbReference type="EMBL" id="JADCKA010000008">
    <property type="protein sequence ID" value="MBE5035745.1"/>
    <property type="molecule type" value="Genomic_DNA"/>
</dbReference>
<dbReference type="Pfam" id="PF01321">
    <property type="entry name" value="Creatinase_N"/>
    <property type="match status" value="1"/>
</dbReference>
<dbReference type="InterPro" id="IPR050422">
    <property type="entry name" value="X-Pro_aminopeptidase_P"/>
</dbReference>
<comment type="caution">
    <text evidence="7">The sequence shown here is derived from an EMBL/GenBank/DDBJ whole genome shotgun (WGS) entry which is preliminary data.</text>
</comment>
<proteinExistence type="inferred from homology"/>
<dbReference type="InterPro" id="IPR032416">
    <property type="entry name" value="Peptidase_M24_C"/>
</dbReference>
<dbReference type="PANTHER" id="PTHR43763">
    <property type="entry name" value="XAA-PRO AMINOPEPTIDASE 1"/>
    <property type="match status" value="1"/>
</dbReference>
<keyword evidence="3" id="KW-0378">Hydrolase</keyword>
<dbReference type="GO" id="GO:0004177">
    <property type="term" value="F:aminopeptidase activity"/>
    <property type="evidence" value="ECO:0007669"/>
    <property type="project" value="UniProtKB-KW"/>
</dbReference>
<dbReference type="InterPro" id="IPR000587">
    <property type="entry name" value="Creatinase_N"/>
</dbReference>
<dbReference type="PANTHER" id="PTHR43763:SF6">
    <property type="entry name" value="XAA-PRO AMINOPEPTIDASE 1"/>
    <property type="match status" value="1"/>
</dbReference>
<evidence type="ECO:0000313" key="8">
    <source>
        <dbReference type="Proteomes" id="UP001516588"/>
    </source>
</evidence>
<evidence type="ECO:0000256" key="2">
    <source>
        <dbReference type="ARBA" id="ARBA00022723"/>
    </source>
</evidence>
<dbReference type="InterPro" id="IPR000994">
    <property type="entry name" value="Pept_M24"/>
</dbReference>
<dbReference type="InterPro" id="IPR036005">
    <property type="entry name" value="Creatinase/aminopeptidase-like"/>
</dbReference>
<dbReference type="Pfam" id="PF16188">
    <property type="entry name" value="Peptidase_M24_C"/>
    <property type="match status" value="1"/>
</dbReference>
<keyword evidence="8" id="KW-1185">Reference proteome</keyword>
<evidence type="ECO:0000259" key="4">
    <source>
        <dbReference type="Pfam" id="PF00557"/>
    </source>
</evidence>
<evidence type="ECO:0000313" key="7">
    <source>
        <dbReference type="EMBL" id="MBE5035745.1"/>
    </source>
</evidence>
<reference evidence="7 8" key="1">
    <citation type="submission" date="2020-10" db="EMBL/GenBank/DDBJ databases">
        <title>ChiBAC.</title>
        <authorList>
            <person name="Zenner C."/>
            <person name="Hitch T.C.A."/>
            <person name="Clavel T."/>
        </authorList>
    </citation>
    <scope>NUCLEOTIDE SEQUENCE [LARGE SCALE GENOMIC DNA]</scope>
    <source>
        <strain evidence="7 8">DSM 108706</strain>
    </source>
</reference>
<feature type="domain" description="Peptidase M24 C-terminal" evidence="6">
    <location>
        <begin position="536"/>
        <end position="595"/>
    </location>
</feature>
<dbReference type="Gene3D" id="3.90.230.10">
    <property type="entry name" value="Creatinase/methionine aminopeptidase superfamily"/>
    <property type="match status" value="1"/>
</dbReference>
<keyword evidence="7" id="KW-0645">Protease</keyword>
<dbReference type="InterPro" id="IPR029149">
    <property type="entry name" value="Creatin/AminoP/Spt16_N"/>
</dbReference>
<dbReference type="InterPro" id="IPR033740">
    <property type="entry name" value="Pept_M24B"/>
</dbReference>
<sequence length="596" mass="67346">MTVNERIERLRHLMAERNIDIYIIPTADFHNTEFVGEHFKERKYMSGFSGSDGTLVVTSDTSALWVDGRYFLQAAKELDGTEIQRMEIGEPGVPHISEYVKDKLSQGGIIAFDGRTMNTADYLKYKDIVTEKGGNLYTDEDLVDIIWEDRPPLPKDKVWLLTDEQAGEGRADKINRLREYMRSEGYDMILTAALDEVAWLMNIRGGDIPYFPVVMAYASVTFDEAALFVDMDKLTDDVALKLEADGVDIYPYEEIYSYAKTARDINIGADFFTLNSGVYSRLSMGADVTNIISPIKLWKAVKNSTELANTKKAHIRDGAAVTKFIYRIKKEVASGKQLTELDAADILLKCRMEQDGFIEPSFETIAAYGSNAAYVHYSAKEDDQATLKPEGLLLVDSGGHYTDGTTDVTRTIALGDITDEQKKTFTAVLKGMIRLSMARFPEGVRGYNLDAICRGPLWDMGLDYRHGTGHGVGHIGAVHEGPNAFRWRRSGQQDDVPMTEGMITSNEPGYYKDGEYGIRIENEIVAVKDLKTEYGQFMRFDTLTYAPIDREAIKVEMLTEDELSWLNDYHKKVYDNLKEFMDSEERKWLSEVTADL</sequence>
<feature type="domain" description="Creatinase N-terminal" evidence="5">
    <location>
        <begin position="6"/>
        <end position="129"/>
    </location>
</feature>
<evidence type="ECO:0000259" key="6">
    <source>
        <dbReference type="Pfam" id="PF16188"/>
    </source>
</evidence>
<dbReference type="RefSeq" id="WP_226385391.1">
    <property type="nucleotide sequence ID" value="NZ_JADCKA010000008.1"/>
</dbReference>
<feature type="domain" description="Peptidase M24" evidence="4">
    <location>
        <begin position="309"/>
        <end position="525"/>
    </location>
</feature>
<protein>
    <submittedName>
        <fullName evidence="7">Aminopeptidase P family protein</fullName>
    </submittedName>
</protein>
<evidence type="ECO:0000256" key="1">
    <source>
        <dbReference type="ARBA" id="ARBA00008766"/>
    </source>
</evidence>
<name>A0ABR9QXZ0_9FIRM</name>
<comment type="similarity">
    <text evidence="1">Belongs to the peptidase M24B family.</text>
</comment>
<accession>A0ABR9QXZ0</accession>
<gene>
    <name evidence="7" type="ORF">INF20_05550</name>
</gene>